<accession>A0ABW0GN53</accession>
<dbReference type="SUPFAM" id="SSF56672">
    <property type="entry name" value="DNA/RNA polymerases"/>
    <property type="match status" value="1"/>
</dbReference>
<dbReference type="EMBL" id="JBHSLD010000009">
    <property type="protein sequence ID" value="MFC5381383.1"/>
    <property type="molecule type" value="Genomic_DNA"/>
</dbReference>
<comment type="caution">
    <text evidence="1">The sequence shown here is derived from an EMBL/GenBank/DDBJ whole genome shotgun (WGS) entry which is preliminary data.</text>
</comment>
<proteinExistence type="predicted"/>
<dbReference type="Gene3D" id="1.10.150.20">
    <property type="entry name" value="5' to 3' exonuclease, C-terminal subdomain"/>
    <property type="match status" value="1"/>
</dbReference>
<dbReference type="InterPro" id="IPR043502">
    <property type="entry name" value="DNA/RNA_pol_sf"/>
</dbReference>
<sequence>MSTPVLDDADDDALALAALLARDLDLGVRATLRQPGSVLRLDEVVARVGRESDDPAAAWLGEVRLRPGDPLPGGVSPPQEEPAAPRVAAAVARLPVSAVLGVGPRWAKVLTGAGWRTVGTLADAPPADVLALAERESARLPVVALARARACALVAPADLAPRLAELRVLDVLDLGPARTARRAGVPLLAALEVWDVALRLGAVLDERVLDLTVAAATGTG</sequence>
<evidence type="ECO:0000313" key="2">
    <source>
        <dbReference type="Proteomes" id="UP001596122"/>
    </source>
</evidence>
<protein>
    <submittedName>
        <fullName evidence="1">Uncharacterized protein</fullName>
    </submittedName>
</protein>
<dbReference type="RefSeq" id="WP_340269272.1">
    <property type="nucleotide sequence ID" value="NZ_JBBEOG010000004.1"/>
</dbReference>
<gene>
    <name evidence="1" type="ORF">ACFPJ6_11315</name>
</gene>
<dbReference type="Proteomes" id="UP001596122">
    <property type="component" value="Unassembled WGS sequence"/>
</dbReference>
<reference evidence="2" key="1">
    <citation type="journal article" date="2019" name="Int. J. Syst. Evol. Microbiol.">
        <title>The Global Catalogue of Microorganisms (GCM) 10K type strain sequencing project: providing services to taxonomists for standard genome sequencing and annotation.</title>
        <authorList>
            <consortium name="The Broad Institute Genomics Platform"/>
            <consortium name="The Broad Institute Genome Sequencing Center for Infectious Disease"/>
            <person name="Wu L."/>
            <person name="Ma J."/>
        </authorList>
    </citation>
    <scope>NUCLEOTIDE SEQUENCE [LARGE SCALE GENOMIC DNA]</scope>
    <source>
        <strain evidence="2">CCUG 43114</strain>
    </source>
</reference>
<name>A0ABW0GN53_9MICO</name>
<evidence type="ECO:0000313" key="1">
    <source>
        <dbReference type="EMBL" id="MFC5381383.1"/>
    </source>
</evidence>
<organism evidence="1 2">
    <name type="scientific">Aquipuribacter nitratireducens</name>
    <dbReference type="NCBI Taxonomy" id="650104"/>
    <lineage>
        <taxon>Bacteria</taxon>
        <taxon>Bacillati</taxon>
        <taxon>Actinomycetota</taxon>
        <taxon>Actinomycetes</taxon>
        <taxon>Micrococcales</taxon>
        <taxon>Intrasporangiaceae</taxon>
        <taxon>Aquipuribacter</taxon>
    </lineage>
</organism>
<keyword evidence="2" id="KW-1185">Reference proteome</keyword>